<gene>
    <name evidence="3" type="ORF">NEMBOFW57_010824</name>
</gene>
<dbReference type="GO" id="GO:0016702">
    <property type="term" value="F:oxidoreductase activity, acting on single donors with incorporation of molecular oxygen, incorporation of two atoms of oxygen"/>
    <property type="evidence" value="ECO:0007669"/>
    <property type="project" value="InterPro"/>
</dbReference>
<dbReference type="PANTHER" id="PTHR34315">
    <property type="match status" value="1"/>
</dbReference>
<feature type="domain" description="Intradiol ring-cleavage dioxygenases" evidence="2">
    <location>
        <begin position="113"/>
        <end position="232"/>
    </location>
</feature>
<dbReference type="CDD" id="cd03457">
    <property type="entry name" value="intradiol_dioxygenase_like"/>
    <property type="match status" value="1"/>
</dbReference>
<sequence length="341" mass="36704">MHLPTFLLTALVAPLVAGHPGHDHAKELGTRLEFLANNKNDLSHCAEKMRTRGLFAANAQRRSELAETILKKRGLEARAISDSHKSTASYTAQTELSTIFAGNSSCVLSPEQIEGPYYVSGERIRQDVTEDQDGVPLAVDIQVVDMDTCEPIPGAYLEIWHCNATGVYGGVVASGNGVGDQDKANLNNTWLRGVQKTDAHGAVQFHTIFPGHYIGRTTHIHVAVHLKAEPQANGTLLDTTAAHVGQMYFDQDLIAAVEKQAPYTANKQALTTNSQDFLLTAAGQTSDPVMEYVVLGKGVEDGLLAWLGFGVNTTLAREMSAAATIYESGGVANPNAEYYNV</sequence>
<evidence type="ECO:0000313" key="4">
    <source>
        <dbReference type="Proteomes" id="UP001197093"/>
    </source>
</evidence>
<evidence type="ECO:0000259" key="2">
    <source>
        <dbReference type="Pfam" id="PF00775"/>
    </source>
</evidence>
<dbReference type="PANTHER" id="PTHR34315:SF1">
    <property type="entry name" value="INTRADIOL RING-CLEAVAGE DIOXYGENASES DOMAIN-CONTAINING PROTEIN-RELATED"/>
    <property type="match status" value="1"/>
</dbReference>
<protein>
    <recommendedName>
        <fullName evidence="2">Intradiol ring-cleavage dioxygenases domain-containing protein</fullName>
    </recommendedName>
</protein>
<evidence type="ECO:0000313" key="3">
    <source>
        <dbReference type="EMBL" id="KAG7284451.1"/>
    </source>
</evidence>
<proteinExistence type="predicted"/>
<feature type="chain" id="PRO_5041949883" description="Intradiol ring-cleavage dioxygenases domain-containing protein" evidence="1">
    <location>
        <begin position="19"/>
        <end position="341"/>
    </location>
</feature>
<keyword evidence="4" id="KW-1185">Reference proteome</keyword>
<dbReference type="GO" id="GO:0008199">
    <property type="term" value="F:ferric iron binding"/>
    <property type="evidence" value="ECO:0007669"/>
    <property type="project" value="InterPro"/>
</dbReference>
<dbReference type="Gene3D" id="2.60.130.10">
    <property type="entry name" value="Aromatic compound dioxygenase"/>
    <property type="match status" value="1"/>
</dbReference>
<evidence type="ECO:0000256" key="1">
    <source>
        <dbReference type="SAM" id="SignalP"/>
    </source>
</evidence>
<comment type="caution">
    <text evidence="3">The sequence shown here is derived from an EMBL/GenBank/DDBJ whole genome shotgun (WGS) entry which is preliminary data.</text>
</comment>
<reference evidence="3" key="1">
    <citation type="submission" date="2023-02" db="EMBL/GenBank/DDBJ databases">
        <authorList>
            <person name="Palmer J.M."/>
        </authorList>
    </citation>
    <scope>NUCLEOTIDE SEQUENCE</scope>
    <source>
        <strain evidence="3">FW57</strain>
    </source>
</reference>
<name>A0AAD4ENP6_9PEZI</name>
<dbReference type="Proteomes" id="UP001197093">
    <property type="component" value="Unassembled WGS sequence"/>
</dbReference>
<dbReference type="AlphaFoldDB" id="A0AAD4ENP6"/>
<dbReference type="SUPFAM" id="SSF49482">
    <property type="entry name" value="Aromatic compound dioxygenase"/>
    <property type="match status" value="1"/>
</dbReference>
<feature type="signal peptide" evidence="1">
    <location>
        <begin position="1"/>
        <end position="18"/>
    </location>
</feature>
<organism evidence="3 4">
    <name type="scientific">Staphylotrichum longicolle</name>
    <dbReference type="NCBI Taxonomy" id="669026"/>
    <lineage>
        <taxon>Eukaryota</taxon>
        <taxon>Fungi</taxon>
        <taxon>Dikarya</taxon>
        <taxon>Ascomycota</taxon>
        <taxon>Pezizomycotina</taxon>
        <taxon>Sordariomycetes</taxon>
        <taxon>Sordariomycetidae</taxon>
        <taxon>Sordariales</taxon>
        <taxon>Chaetomiaceae</taxon>
        <taxon>Staphylotrichum</taxon>
    </lineage>
</organism>
<accession>A0AAD4ENP6</accession>
<dbReference type="Pfam" id="PF00775">
    <property type="entry name" value="Dioxygenase_C"/>
    <property type="match status" value="1"/>
</dbReference>
<keyword evidence="1" id="KW-0732">Signal</keyword>
<dbReference type="EMBL" id="JAHCVI010000006">
    <property type="protein sequence ID" value="KAG7284451.1"/>
    <property type="molecule type" value="Genomic_DNA"/>
</dbReference>
<dbReference type="InterPro" id="IPR015889">
    <property type="entry name" value="Intradiol_dOase_core"/>
</dbReference>
<dbReference type="InterPro" id="IPR000627">
    <property type="entry name" value="Intradiol_dOase_C"/>
</dbReference>